<dbReference type="Gene3D" id="1.20.1090.10">
    <property type="entry name" value="Dehydroquinate synthase-like - alpha domain"/>
    <property type="match status" value="1"/>
</dbReference>
<dbReference type="FunFam" id="3.40.50.1970:FF:000003">
    <property type="entry name" value="Alcohol dehydrogenase, iron-containing"/>
    <property type="match status" value="1"/>
</dbReference>
<dbReference type="Pfam" id="PF25137">
    <property type="entry name" value="ADH_Fe_C"/>
    <property type="match status" value="1"/>
</dbReference>
<keyword evidence="2" id="KW-0560">Oxidoreductase</keyword>
<gene>
    <name evidence="6" type="ORF">RN87_00180</name>
</gene>
<name>A0A0S2ZJY5_9FUSO</name>
<accession>A0A0S2ZJY5</accession>
<organism evidence="6">
    <name type="scientific">Fusobacterium hwasookii ChDC F174</name>
    <dbReference type="NCBI Taxonomy" id="1307442"/>
    <lineage>
        <taxon>Bacteria</taxon>
        <taxon>Fusobacteriati</taxon>
        <taxon>Fusobacteriota</taxon>
        <taxon>Fusobacteriia</taxon>
        <taxon>Fusobacteriales</taxon>
        <taxon>Fusobacteriaceae</taxon>
        <taxon>Fusobacterium</taxon>
    </lineage>
</organism>
<evidence type="ECO:0000259" key="4">
    <source>
        <dbReference type="Pfam" id="PF00465"/>
    </source>
</evidence>
<protein>
    <submittedName>
        <fullName evidence="6">Butanol dehydrogenase</fullName>
    </submittedName>
</protein>
<dbReference type="InterPro" id="IPR018211">
    <property type="entry name" value="ADH_Fe_CS"/>
</dbReference>
<dbReference type="SUPFAM" id="SSF56796">
    <property type="entry name" value="Dehydroquinate synthase-like"/>
    <property type="match status" value="1"/>
</dbReference>
<evidence type="ECO:0000259" key="5">
    <source>
        <dbReference type="Pfam" id="PF25137"/>
    </source>
</evidence>
<evidence type="ECO:0000313" key="6">
    <source>
        <dbReference type="EMBL" id="ALQ39017.1"/>
    </source>
</evidence>
<dbReference type="PANTHER" id="PTHR11496">
    <property type="entry name" value="ALCOHOL DEHYDROGENASE"/>
    <property type="match status" value="1"/>
</dbReference>
<comment type="similarity">
    <text evidence="1">Belongs to the iron-containing alcohol dehydrogenase family.</text>
</comment>
<evidence type="ECO:0000256" key="1">
    <source>
        <dbReference type="ARBA" id="ARBA00007358"/>
    </source>
</evidence>
<feature type="domain" description="Fe-containing alcohol dehydrogenase-like C-terminal" evidence="5">
    <location>
        <begin position="170"/>
        <end position="367"/>
    </location>
</feature>
<dbReference type="GO" id="GO:0004022">
    <property type="term" value="F:alcohol dehydrogenase (NAD+) activity"/>
    <property type="evidence" value="ECO:0007669"/>
    <property type="project" value="TreeGrafter"/>
</dbReference>
<dbReference type="Proteomes" id="UP000063275">
    <property type="component" value="Chromosome"/>
</dbReference>
<sequence length="371" mass="41294">MEIFEANTEIHVGDEFSKIIDKIKVKKAFIVTDSIMHKLGMTKKFENIFKKKNIEYKIFDEVEVDPSFEVVNKALDKVIDFLPNVIVALGGGSSLDTAKAIKYFVKKSDLSMPLIALPTTSGTGSEVTSYAVLTDKKNNIKIPLKDDAMIPEYAILDSELTKTLPKPVVADSGIDALTHAIEAYTCKGANFYTQMYALSAIRLIFKNLFRMYEDIKDEEARTEMAKASCIAGFAFEKSGLGINHSVAHAIGGKFHIAHGKINGTILPYVIRFNSENKTTAQRYYEISKDLGFPSNSIEEGAESLAVAVELLNKSLNLPSCVKDLAIDEEKYRNEIDIMSKSALEDICTSGNIREVNLEDLKKLFEKVFKNK</sequence>
<feature type="domain" description="Alcohol dehydrogenase iron-type/glycerol dehydrogenase GldA" evidence="4">
    <location>
        <begin position="14"/>
        <end position="157"/>
    </location>
</feature>
<dbReference type="OrthoDB" id="9815791at2"/>
<dbReference type="AlphaFoldDB" id="A0A0S2ZJY5"/>
<dbReference type="InterPro" id="IPR056798">
    <property type="entry name" value="ADH_Fe_C"/>
</dbReference>
<keyword evidence="3" id="KW-0520">NAD</keyword>
<dbReference type="FunFam" id="1.20.1090.10:FF:000001">
    <property type="entry name" value="Aldehyde-alcohol dehydrogenase"/>
    <property type="match status" value="1"/>
</dbReference>
<dbReference type="KEGG" id="fhw:RN87_00180"/>
<dbReference type="InterPro" id="IPR039697">
    <property type="entry name" value="Alcohol_dehydrogenase_Fe"/>
</dbReference>
<evidence type="ECO:0000256" key="2">
    <source>
        <dbReference type="ARBA" id="ARBA00023002"/>
    </source>
</evidence>
<dbReference type="Gene3D" id="3.40.50.1970">
    <property type="match status" value="1"/>
</dbReference>
<dbReference type="PROSITE" id="PS00913">
    <property type="entry name" value="ADH_IRON_1"/>
    <property type="match status" value="1"/>
</dbReference>
<reference evidence="6 7" key="1">
    <citation type="submission" date="2015-11" db="EMBL/GenBank/DDBJ databases">
        <authorList>
            <person name="Zhang Y."/>
            <person name="Guo Z."/>
        </authorList>
    </citation>
    <scope>NUCLEOTIDE SEQUENCE [LARGE SCALE GENOMIC DNA]</scope>
    <source>
        <strain evidence="6 7">ChDC F174</strain>
    </source>
</reference>
<dbReference type="Pfam" id="PF00465">
    <property type="entry name" value="Fe-ADH"/>
    <property type="match status" value="1"/>
</dbReference>
<dbReference type="RefSeq" id="WP_029493059.1">
    <property type="nucleotide sequence ID" value="NZ_ATKF01000038.1"/>
</dbReference>
<evidence type="ECO:0000313" key="7">
    <source>
        <dbReference type="Proteomes" id="UP000063275"/>
    </source>
</evidence>
<dbReference type="EMBL" id="CP013331">
    <property type="protein sequence ID" value="ALQ39017.1"/>
    <property type="molecule type" value="Genomic_DNA"/>
</dbReference>
<dbReference type="PANTHER" id="PTHR11496:SF102">
    <property type="entry name" value="ALCOHOL DEHYDROGENASE 4"/>
    <property type="match status" value="1"/>
</dbReference>
<dbReference type="GO" id="GO:0046872">
    <property type="term" value="F:metal ion binding"/>
    <property type="evidence" value="ECO:0007669"/>
    <property type="project" value="InterPro"/>
</dbReference>
<dbReference type="CDD" id="cd08180">
    <property type="entry name" value="PDD"/>
    <property type="match status" value="1"/>
</dbReference>
<dbReference type="InterPro" id="IPR001670">
    <property type="entry name" value="ADH_Fe/GldA"/>
</dbReference>
<proteinExistence type="inferred from homology"/>
<evidence type="ECO:0000256" key="3">
    <source>
        <dbReference type="ARBA" id="ARBA00023027"/>
    </source>
</evidence>